<keyword evidence="3" id="KW-0540">Nuclease</keyword>
<evidence type="ECO:0000256" key="10">
    <source>
        <dbReference type="SAM" id="MobiDB-lite"/>
    </source>
</evidence>
<dbReference type="GO" id="GO:0016787">
    <property type="term" value="F:hydrolase activity"/>
    <property type="evidence" value="ECO:0007669"/>
    <property type="project" value="UniProtKB-KW"/>
</dbReference>
<feature type="active site" description="Proton acceptor" evidence="8">
    <location>
        <position position="170"/>
    </location>
</feature>
<feature type="region of interest" description="Disordered" evidence="10">
    <location>
        <begin position="403"/>
        <end position="430"/>
    </location>
</feature>
<feature type="binding site" evidence="9">
    <location>
        <position position="201"/>
    </location>
    <ligand>
        <name>Mg(2+)</name>
        <dbReference type="ChEBI" id="CHEBI:18420"/>
        <note>catalytic</note>
    </ligand>
</feature>
<dbReference type="GO" id="GO:0004519">
    <property type="term" value="F:endonuclease activity"/>
    <property type="evidence" value="ECO:0007669"/>
    <property type="project" value="UniProtKB-KW"/>
</dbReference>
<feature type="compositionally biased region" description="Basic and acidic residues" evidence="10">
    <location>
        <begin position="403"/>
        <end position="416"/>
    </location>
</feature>
<keyword evidence="4 9" id="KW-0479">Metal-binding</keyword>
<dbReference type="InterPro" id="IPR044929">
    <property type="entry name" value="DNA/RNA_non-sp_Endonuclease_sf"/>
</dbReference>
<gene>
    <name evidence="13" type="ORF">ACHAWU_001773</name>
</gene>
<comment type="similarity">
    <text evidence="2">Belongs to the DNA/RNA non-specific endonuclease family.</text>
</comment>
<evidence type="ECO:0000256" key="4">
    <source>
        <dbReference type="ARBA" id="ARBA00022723"/>
    </source>
</evidence>
<accession>A0ABD3M518</accession>
<evidence type="ECO:0000256" key="2">
    <source>
        <dbReference type="ARBA" id="ARBA00010052"/>
    </source>
</evidence>
<dbReference type="InterPro" id="IPR001604">
    <property type="entry name" value="Endo_G_ENPP1-like_dom"/>
</dbReference>
<dbReference type="InterPro" id="IPR044925">
    <property type="entry name" value="His-Me_finger_sf"/>
</dbReference>
<evidence type="ECO:0000313" key="13">
    <source>
        <dbReference type="EMBL" id="KAL3758757.1"/>
    </source>
</evidence>
<dbReference type="Proteomes" id="UP001530293">
    <property type="component" value="Unassembled WGS sequence"/>
</dbReference>
<dbReference type="AlphaFoldDB" id="A0ABD3M518"/>
<evidence type="ECO:0000256" key="8">
    <source>
        <dbReference type="PIRSR" id="PIRSR640255-1"/>
    </source>
</evidence>
<evidence type="ECO:0000256" key="7">
    <source>
        <dbReference type="ARBA" id="ARBA00022842"/>
    </source>
</evidence>
<dbReference type="PROSITE" id="PS01070">
    <property type="entry name" value="NUCLEASE_NON_SPEC"/>
    <property type="match status" value="1"/>
</dbReference>
<keyword evidence="6" id="KW-0378">Hydrolase</keyword>
<proteinExistence type="inferred from homology"/>
<evidence type="ECO:0008006" key="15">
    <source>
        <dbReference type="Google" id="ProtNLM"/>
    </source>
</evidence>
<dbReference type="InterPro" id="IPR018524">
    <property type="entry name" value="DNA/RNA_endonuclease_AS"/>
</dbReference>
<feature type="domain" description="DNA/RNA non-specific endonuclease/pyrophosphatase/phosphodiesterase" evidence="12">
    <location>
        <begin position="78"/>
        <end position="372"/>
    </location>
</feature>
<dbReference type="GO" id="GO:0046872">
    <property type="term" value="F:metal ion binding"/>
    <property type="evidence" value="ECO:0007669"/>
    <property type="project" value="UniProtKB-KW"/>
</dbReference>
<evidence type="ECO:0000256" key="6">
    <source>
        <dbReference type="ARBA" id="ARBA00022801"/>
    </source>
</evidence>
<comment type="cofactor">
    <cofactor evidence="1">
        <name>Mg(2+)</name>
        <dbReference type="ChEBI" id="CHEBI:18420"/>
    </cofactor>
</comment>
<evidence type="ECO:0000259" key="12">
    <source>
        <dbReference type="SMART" id="SM00892"/>
    </source>
</evidence>
<feature type="non-terminal residue" evidence="13">
    <location>
        <position position="1"/>
    </location>
</feature>
<dbReference type="SMART" id="SM00477">
    <property type="entry name" value="NUC"/>
    <property type="match status" value="1"/>
</dbReference>
<dbReference type="Pfam" id="PF01223">
    <property type="entry name" value="Endonuclease_NS"/>
    <property type="match status" value="1"/>
</dbReference>
<evidence type="ECO:0000259" key="11">
    <source>
        <dbReference type="SMART" id="SM00477"/>
    </source>
</evidence>
<sequence>AVTAAAGIVFQISSQLDRGRGRGPDDDDDDANSKHKQQKSIGNVATAVHAPRAAAHAAAVATTTTTMLPLLPTRIYQPNDNLTIAFDTRSKNPLFVMERLTNNDTHNHQRTITTTLLQEKDDDNNDEDISSRGAIVASRKNKRFHEEQSLLPYHRSRNQYYRNSGYDRGHLAPAADFACNDKEMNDTFVLTNASPQLPRFNRSIWLKLEEFVRKVASGKRSSACTTYTETWVITGPLWLPSSVKRHDSGDEGIFHYSYEGIGKPPSLIAVPTHFYKVVVVIERPSSSTSSSSLSSTKEKESVDASDVGATLSTTKSIVVDEEMRLREFAAFVVPNADNMGNNTSFRLVDQIVRLTDLEAVSGLEFFPALFGTNLNSIDANNSDANSLQKEIADALTDDVRLRGHTTDKRGNNERSGNESSSSLVPLSGRDVENYSKGRRKKIQQILNENSSIPFQHSCEKNDLCYQILRV</sequence>
<evidence type="ECO:0000256" key="5">
    <source>
        <dbReference type="ARBA" id="ARBA00022759"/>
    </source>
</evidence>
<reference evidence="13 14" key="1">
    <citation type="submission" date="2024-10" db="EMBL/GenBank/DDBJ databases">
        <title>Updated reference genomes for cyclostephanoid diatoms.</title>
        <authorList>
            <person name="Roberts W.R."/>
            <person name="Alverson A.J."/>
        </authorList>
    </citation>
    <scope>NUCLEOTIDE SEQUENCE [LARGE SCALE GENOMIC DNA]</scope>
    <source>
        <strain evidence="13 14">AJA232-27</strain>
    </source>
</reference>
<keyword evidence="14" id="KW-1185">Reference proteome</keyword>
<dbReference type="Gene3D" id="3.40.570.10">
    <property type="entry name" value="Extracellular Endonuclease, subunit A"/>
    <property type="match status" value="1"/>
</dbReference>
<dbReference type="PANTHER" id="PTHR13966">
    <property type="entry name" value="ENDONUCLEASE RELATED"/>
    <property type="match status" value="1"/>
</dbReference>
<dbReference type="InterPro" id="IPR020821">
    <property type="entry name" value="ENPP1-3/EXOG-like_nuc-like"/>
</dbReference>
<keyword evidence="5" id="KW-0255">Endonuclease</keyword>
<dbReference type="EMBL" id="JALLBG020000224">
    <property type="protein sequence ID" value="KAL3758757.1"/>
    <property type="molecule type" value="Genomic_DNA"/>
</dbReference>
<feature type="domain" description="ENPP1-3/EXOG-like endonuclease/phosphodiesterase" evidence="11">
    <location>
        <begin position="79"/>
        <end position="372"/>
    </location>
</feature>
<organism evidence="13 14">
    <name type="scientific">Discostella pseudostelligera</name>
    <dbReference type="NCBI Taxonomy" id="259834"/>
    <lineage>
        <taxon>Eukaryota</taxon>
        <taxon>Sar</taxon>
        <taxon>Stramenopiles</taxon>
        <taxon>Ochrophyta</taxon>
        <taxon>Bacillariophyta</taxon>
        <taxon>Coscinodiscophyceae</taxon>
        <taxon>Thalassiosirophycidae</taxon>
        <taxon>Stephanodiscales</taxon>
        <taxon>Stephanodiscaceae</taxon>
        <taxon>Discostella</taxon>
    </lineage>
</organism>
<evidence type="ECO:0000256" key="3">
    <source>
        <dbReference type="ARBA" id="ARBA00022722"/>
    </source>
</evidence>
<dbReference type="InterPro" id="IPR040255">
    <property type="entry name" value="Non-specific_endonuclease"/>
</dbReference>
<dbReference type="PANTHER" id="PTHR13966:SF5">
    <property type="entry name" value="ENDONUCLEASE G, MITOCHONDRIAL"/>
    <property type="match status" value="1"/>
</dbReference>
<protein>
    <recommendedName>
        <fullName evidence="15">Endonuclease</fullName>
    </recommendedName>
</protein>
<dbReference type="SUPFAM" id="SSF54060">
    <property type="entry name" value="His-Me finger endonucleases"/>
    <property type="match status" value="1"/>
</dbReference>
<name>A0ABD3M518_9STRA</name>
<feature type="region of interest" description="Disordered" evidence="10">
    <location>
        <begin position="15"/>
        <end position="42"/>
    </location>
</feature>
<comment type="caution">
    <text evidence="13">The sequence shown here is derived from an EMBL/GenBank/DDBJ whole genome shotgun (WGS) entry which is preliminary data.</text>
</comment>
<evidence type="ECO:0000256" key="1">
    <source>
        <dbReference type="ARBA" id="ARBA00001946"/>
    </source>
</evidence>
<dbReference type="SMART" id="SM00892">
    <property type="entry name" value="Endonuclease_NS"/>
    <property type="match status" value="1"/>
</dbReference>
<evidence type="ECO:0000313" key="14">
    <source>
        <dbReference type="Proteomes" id="UP001530293"/>
    </source>
</evidence>
<keyword evidence="7" id="KW-0460">Magnesium</keyword>
<evidence type="ECO:0000256" key="9">
    <source>
        <dbReference type="PIRSR" id="PIRSR640255-2"/>
    </source>
</evidence>